<sequence>FISTLSVKNSQRFDTIRYDTIRYDTIRYDTIRYDTIRYDTIRYDTIRYELSSIYMRRDEHILDFIDRIKDLCQVICDEERYRLHELTEDQLKKIDEYMTSRLTIIPDTCEDLLNVKARKFYVEIELDRLRYQEYRQSRNLRDRPTIFNRNKTGNRDRNTRSINSNPPSTSCTYCNKLGHNKNECHKRK</sequence>
<keyword evidence="3" id="KW-1185">Reference proteome</keyword>
<accession>A0ABD2CJX1</accession>
<dbReference type="Proteomes" id="UP001607303">
    <property type="component" value="Unassembled WGS sequence"/>
</dbReference>
<evidence type="ECO:0000313" key="2">
    <source>
        <dbReference type="EMBL" id="KAL2745392.1"/>
    </source>
</evidence>
<dbReference type="AlphaFoldDB" id="A0ABD2CJX1"/>
<feature type="non-terminal residue" evidence="2">
    <location>
        <position position="1"/>
    </location>
</feature>
<dbReference type="InterPro" id="IPR036875">
    <property type="entry name" value="Znf_CCHC_sf"/>
</dbReference>
<dbReference type="SUPFAM" id="SSF57756">
    <property type="entry name" value="Retrovirus zinc finger-like domains"/>
    <property type="match status" value="1"/>
</dbReference>
<dbReference type="EMBL" id="JAYRBN010000043">
    <property type="protein sequence ID" value="KAL2745392.1"/>
    <property type="molecule type" value="Genomic_DNA"/>
</dbReference>
<comment type="caution">
    <text evidence="2">The sequence shown here is derived from an EMBL/GenBank/DDBJ whole genome shotgun (WGS) entry which is preliminary data.</text>
</comment>
<gene>
    <name evidence="2" type="ORF">V1477_006247</name>
</gene>
<feature type="region of interest" description="Disordered" evidence="1">
    <location>
        <begin position="145"/>
        <end position="165"/>
    </location>
</feature>
<reference evidence="2 3" key="1">
    <citation type="journal article" date="2024" name="Ann. Entomol. Soc. Am.">
        <title>Genomic analyses of the southern and eastern yellowjacket wasps (Hymenoptera: Vespidae) reveal evolutionary signatures of social life.</title>
        <authorList>
            <person name="Catto M.A."/>
            <person name="Caine P.B."/>
            <person name="Orr S.E."/>
            <person name="Hunt B.G."/>
            <person name="Goodisman M.A.D."/>
        </authorList>
    </citation>
    <scope>NUCLEOTIDE SEQUENCE [LARGE SCALE GENOMIC DNA]</scope>
    <source>
        <strain evidence="2">232</strain>
        <tissue evidence="2">Head and thorax</tissue>
    </source>
</reference>
<name>A0ABD2CJX1_VESMC</name>
<evidence type="ECO:0000313" key="3">
    <source>
        <dbReference type="Proteomes" id="UP001607303"/>
    </source>
</evidence>
<protein>
    <submittedName>
        <fullName evidence="2">Uncharacterized protein</fullName>
    </submittedName>
</protein>
<evidence type="ECO:0000256" key="1">
    <source>
        <dbReference type="SAM" id="MobiDB-lite"/>
    </source>
</evidence>
<organism evidence="2 3">
    <name type="scientific">Vespula maculifrons</name>
    <name type="common">Eastern yellow jacket</name>
    <name type="synonym">Wasp</name>
    <dbReference type="NCBI Taxonomy" id="7453"/>
    <lineage>
        <taxon>Eukaryota</taxon>
        <taxon>Metazoa</taxon>
        <taxon>Ecdysozoa</taxon>
        <taxon>Arthropoda</taxon>
        <taxon>Hexapoda</taxon>
        <taxon>Insecta</taxon>
        <taxon>Pterygota</taxon>
        <taxon>Neoptera</taxon>
        <taxon>Endopterygota</taxon>
        <taxon>Hymenoptera</taxon>
        <taxon>Apocrita</taxon>
        <taxon>Aculeata</taxon>
        <taxon>Vespoidea</taxon>
        <taxon>Vespidae</taxon>
        <taxon>Vespinae</taxon>
        <taxon>Vespula</taxon>
    </lineage>
</organism>
<proteinExistence type="predicted"/>